<feature type="binding site" description="axial binding residue" evidence="14">
    <location>
        <position position="236"/>
    </location>
    <ligand>
        <name>heme c</name>
        <dbReference type="ChEBI" id="CHEBI:61717"/>
        <label>2</label>
    </ligand>
    <ligandPart>
        <name>Fe</name>
        <dbReference type="ChEBI" id="CHEBI:18248"/>
    </ligandPart>
</feature>
<evidence type="ECO:0000256" key="3">
    <source>
        <dbReference type="ARBA" id="ARBA00022448"/>
    </source>
</evidence>
<comment type="subcellular location">
    <subcellularLocation>
        <location evidence="1">Periplasm</location>
    </subcellularLocation>
</comment>
<evidence type="ECO:0000256" key="6">
    <source>
        <dbReference type="ARBA" id="ARBA00022729"/>
    </source>
</evidence>
<comment type="caution">
    <text evidence="17">The sequence shown here is derived from an EMBL/GenBank/DDBJ whole genome shotgun (WGS) entry which is preliminary data.</text>
</comment>
<evidence type="ECO:0000256" key="9">
    <source>
        <dbReference type="ARBA" id="ARBA00023002"/>
    </source>
</evidence>
<keyword evidence="4 13" id="KW-0349">Heme</keyword>
<feature type="binding site" description="covalent" evidence="13">
    <location>
        <position position="81"/>
    </location>
    <ligand>
        <name>heme c</name>
        <dbReference type="ChEBI" id="CHEBI:61717"/>
        <label>1</label>
    </ligand>
</feature>
<evidence type="ECO:0000256" key="8">
    <source>
        <dbReference type="ARBA" id="ARBA00022982"/>
    </source>
</evidence>
<feature type="binding site" description="axial binding residue" evidence="14">
    <location>
        <position position="85"/>
    </location>
    <ligand>
        <name>heme c</name>
        <dbReference type="ChEBI" id="CHEBI:61717"/>
        <label>1</label>
    </ligand>
    <ligandPart>
        <name>Fe</name>
        <dbReference type="ChEBI" id="CHEBI:18248"/>
    </ligandPart>
</feature>
<dbReference type="Pfam" id="PF00034">
    <property type="entry name" value="Cytochrom_C"/>
    <property type="match status" value="1"/>
</dbReference>
<dbReference type="FunFam" id="1.10.760.10:FF:000019">
    <property type="entry name" value="Di-heme cytochrome C peroxidase"/>
    <property type="match status" value="1"/>
</dbReference>
<evidence type="ECO:0000256" key="4">
    <source>
        <dbReference type="ARBA" id="ARBA00022617"/>
    </source>
</evidence>
<dbReference type="InterPro" id="IPR026259">
    <property type="entry name" value="MauG/Cytc_peroxidase"/>
</dbReference>
<protein>
    <recommendedName>
        <fullName evidence="12">Methylamine utilization protein MauG</fullName>
    </recommendedName>
</protein>
<accession>A0A840ZQF8</accession>
<organism evidence="17 18">
    <name type="scientific">Methylorubrum rhodinum</name>
    <dbReference type="NCBI Taxonomy" id="29428"/>
    <lineage>
        <taxon>Bacteria</taxon>
        <taxon>Pseudomonadati</taxon>
        <taxon>Pseudomonadota</taxon>
        <taxon>Alphaproteobacteria</taxon>
        <taxon>Hyphomicrobiales</taxon>
        <taxon>Methylobacteriaceae</taxon>
        <taxon>Methylorubrum</taxon>
    </lineage>
</organism>
<dbReference type="GO" id="GO:0046872">
    <property type="term" value="F:metal ion binding"/>
    <property type="evidence" value="ECO:0007669"/>
    <property type="project" value="UniProtKB-KW"/>
</dbReference>
<name>A0A840ZQF8_9HYPH</name>
<evidence type="ECO:0000256" key="1">
    <source>
        <dbReference type="ARBA" id="ARBA00004418"/>
    </source>
</evidence>
<dbReference type="EMBL" id="JACHOP010000025">
    <property type="protein sequence ID" value="MBB5759580.1"/>
    <property type="molecule type" value="Genomic_DNA"/>
</dbReference>
<keyword evidence="3" id="KW-0813">Transport</keyword>
<feature type="domain" description="Cytochrome c" evidence="16">
    <location>
        <begin position="217"/>
        <end position="338"/>
    </location>
</feature>
<dbReference type="GO" id="GO:0020037">
    <property type="term" value="F:heme binding"/>
    <property type="evidence" value="ECO:0007669"/>
    <property type="project" value="InterPro"/>
</dbReference>
<dbReference type="GO" id="GO:0009055">
    <property type="term" value="F:electron transfer activity"/>
    <property type="evidence" value="ECO:0007669"/>
    <property type="project" value="InterPro"/>
</dbReference>
<keyword evidence="17" id="KW-0575">Peroxidase</keyword>
<evidence type="ECO:0000259" key="16">
    <source>
        <dbReference type="PROSITE" id="PS51007"/>
    </source>
</evidence>
<evidence type="ECO:0000256" key="5">
    <source>
        <dbReference type="ARBA" id="ARBA00022723"/>
    </source>
</evidence>
<proteinExistence type="predicted"/>
<dbReference type="GO" id="GO:0042597">
    <property type="term" value="C:periplasmic space"/>
    <property type="evidence" value="ECO:0007669"/>
    <property type="project" value="UniProtKB-SubCell"/>
</dbReference>
<sequence length="357" mass="38640">MVTRLAGAAAALTFILGTIVIGGAWAVGSASEPDRAARLAEFRRPDAIPFPEANPYSQAKAELGRALFFDPILSRDEGRACATCHVPSLDWTDDQPRAMRNDDAPMAVRTPTLVDIAWIERSLGWDGRFRDLESVAYVPITAPANMDMPEALLNERLSAVPRYVEAFRRAFPEAADEARPVTRPRIEQALATFQRLIVAGPAPFDAWVAGETGAVSPAAKRGFDLFTGKAGCDSCHSGHSFTDGSFHDIGTASGDDIGRGRFFPTSTALRYAFKTPTLRNVARRPPYMHDGAARTLAEVVEIYDRGGIDRPSRSRDIRPLGLTAQEKADLIAFMESLSDAGADGPAHKPIPAEPPRP</sequence>
<keyword evidence="7" id="KW-0574">Periplasm</keyword>
<dbReference type="InterPro" id="IPR051395">
    <property type="entry name" value="Cytochrome_c_Peroxidase/MauG"/>
</dbReference>
<keyword evidence="10 14" id="KW-0408">Iron</keyword>
<dbReference type="Gene3D" id="1.10.760.10">
    <property type="entry name" value="Cytochrome c-like domain"/>
    <property type="match status" value="2"/>
</dbReference>
<dbReference type="InterPro" id="IPR009056">
    <property type="entry name" value="Cyt_c-like_dom"/>
</dbReference>
<feature type="region of interest" description="Disordered" evidence="15">
    <location>
        <begin position="338"/>
        <end position="357"/>
    </location>
</feature>
<comment type="pathway">
    <text evidence="2">One-carbon metabolism; methylamine degradation.</text>
</comment>
<feature type="binding site" description="covalent" evidence="13">
    <location>
        <position position="84"/>
    </location>
    <ligand>
        <name>heme c</name>
        <dbReference type="ChEBI" id="CHEBI:61717"/>
        <label>1</label>
    </ligand>
</feature>
<reference evidence="17 18" key="1">
    <citation type="submission" date="2020-08" db="EMBL/GenBank/DDBJ databases">
        <title>Genomic Encyclopedia of Type Strains, Phase IV (KMG-IV): sequencing the most valuable type-strain genomes for metagenomic binning, comparative biology and taxonomic classification.</title>
        <authorList>
            <person name="Goeker M."/>
        </authorList>
    </citation>
    <scope>NUCLEOTIDE SEQUENCE [LARGE SCALE GENOMIC DNA]</scope>
    <source>
        <strain evidence="17 18">DSM 2163</strain>
    </source>
</reference>
<dbReference type="RefSeq" id="WP_183572765.1">
    <property type="nucleotide sequence ID" value="NZ_JACHOP010000025.1"/>
</dbReference>
<evidence type="ECO:0000256" key="12">
    <source>
        <dbReference type="ARBA" id="ARBA00073576"/>
    </source>
</evidence>
<dbReference type="AlphaFoldDB" id="A0A840ZQF8"/>
<dbReference type="Pfam" id="PF03150">
    <property type="entry name" value="CCP_MauG"/>
    <property type="match status" value="1"/>
</dbReference>
<comment type="function">
    <text evidence="11">Involved in methylamine metabolism. Essential for the maturation of the beta subunit of MADH, presumably via a step in the biosynthesis of tryptophan tryptophylquinone (TTQ), the cofactor of MADH.</text>
</comment>
<evidence type="ECO:0000256" key="7">
    <source>
        <dbReference type="ARBA" id="ARBA00022764"/>
    </source>
</evidence>
<evidence type="ECO:0000256" key="14">
    <source>
        <dbReference type="PIRSR" id="PIRSR000294-2"/>
    </source>
</evidence>
<dbReference type="PROSITE" id="PS51007">
    <property type="entry name" value="CYTC"/>
    <property type="match status" value="1"/>
</dbReference>
<dbReference type="PIRSF" id="PIRSF000294">
    <property type="entry name" value="Cytochrome-c_peroxidase"/>
    <property type="match status" value="1"/>
</dbReference>
<keyword evidence="9 17" id="KW-0560">Oxidoreductase</keyword>
<evidence type="ECO:0000256" key="15">
    <source>
        <dbReference type="SAM" id="MobiDB-lite"/>
    </source>
</evidence>
<dbReference type="GO" id="GO:0004130">
    <property type="term" value="F:cytochrome-c peroxidase activity"/>
    <property type="evidence" value="ECO:0007669"/>
    <property type="project" value="TreeGrafter"/>
</dbReference>
<dbReference type="Proteomes" id="UP000583454">
    <property type="component" value="Unassembled WGS sequence"/>
</dbReference>
<keyword evidence="8" id="KW-0249">Electron transport</keyword>
<comment type="cofactor">
    <cofactor evidence="13">
        <name>heme</name>
        <dbReference type="ChEBI" id="CHEBI:30413"/>
    </cofactor>
    <text evidence="13">Binds 2 heme groups.</text>
</comment>
<comment type="PTM">
    <text evidence="13">Binds 2 heme groups per subunit.</text>
</comment>
<evidence type="ECO:0000313" key="18">
    <source>
        <dbReference type="Proteomes" id="UP000583454"/>
    </source>
</evidence>
<dbReference type="InterPro" id="IPR004852">
    <property type="entry name" value="Di-haem_cyt_c_peroxidsae"/>
</dbReference>
<feature type="binding site" description="covalent" evidence="13">
    <location>
        <position position="235"/>
    </location>
    <ligand>
        <name>heme c</name>
        <dbReference type="ChEBI" id="CHEBI:61717"/>
        <label>2</label>
    </ligand>
</feature>
<evidence type="ECO:0000256" key="2">
    <source>
        <dbReference type="ARBA" id="ARBA00004856"/>
    </source>
</evidence>
<evidence type="ECO:0000256" key="10">
    <source>
        <dbReference type="ARBA" id="ARBA00023004"/>
    </source>
</evidence>
<keyword evidence="5 14" id="KW-0479">Metal-binding</keyword>
<keyword evidence="6" id="KW-0732">Signal</keyword>
<gene>
    <name evidence="17" type="ORF">HNR00_004314</name>
</gene>
<evidence type="ECO:0000313" key="17">
    <source>
        <dbReference type="EMBL" id="MBB5759580.1"/>
    </source>
</evidence>
<dbReference type="SUPFAM" id="SSF46626">
    <property type="entry name" value="Cytochrome c"/>
    <property type="match status" value="2"/>
</dbReference>
<evidence type="ECO:0000256" key="11">
    <source>
        <dbReference type="ARBA" id="ARBA00058991"/>
    </source>
</evidence>
<dbReference type="PANTHER" id="PTHR30600">
    <property type="entry name" value="CYTOCHROME C PEROXIDASE-RELATED"/>
    <property type="match status" value="1"/>
</dbReference>
<evidence type="ECO:0000256" key="13">
    <source>
        <dbReference type="PIRSR" id="PIRSR000294-1"/>
    </source>
</evidence>
<dbReference type="InterPro" id="IPR036909">
    <property type="entry name" value="Cyt_c-like_dom_sf"/>
</dbReference>
<dbReference type="PANTHER" id="PTHR30600:SF13">
    <property type="entry name" value="METHYLAMINE UTILIZATION PROTEIN"/>
    <property type="match status" value="1"/>
</dbReference>
<keyword evidence="18" id="KW-1185">Reference proteome</keyword>
<feature type="binding site" description="covalent" evidence="13">
    <location>
        <position position="232"/>
    </location>
    <ligand>
        <name>heme c</name>
        <dbReference type="ChEBI" id="CHEBI:61717"/>
        <label>2</label>
    </ligand>
</feature>